<gene>
    <name evidence="2" type="ORF">KQI42_16735</name>
</gene>
<dbReference type="Proteomes" id="UP000749471">
    <property type="component" value="Unassembled WGS sequence"/>
</dbReference>
<dbReference type="Pfam" id="PF08955">
    <property type="entry name" value="BofC_C"/>
    <property type="match status" value="1"/>
</dbReference>
<comment type="caution">
    <text evidence="2">The sequence shown here is derived from an EMBL/GenBank/DDBJ whole genome shotgun (WGS) entry which is preliminary data.</text>
</comment>
<protein>
    <submittedName>
        <fullName evidence="2">BofC C-terminal domain-containing protein</fullName>
    </submittedName>
</protein>
<organism evidence="2 3">
    <name type="scientific">Tissierella simiarum</name>
    <dbReference type="NCBI Taxonomy" id="2841534"/>
    <lineage>
        <taxon>Bacteria</taxon>
        <taxon>Bacillati</taxon>
        <taxon>Bacillota</taxon>
        <taxon>Tissierellia</taxon>
        <taxon>Tissierellales</taxon>
        <taxon>Tissierellaceae</taxon>
        <taxon>Tissierella</taxon>
    </lineage>
</organism>
<name>A0ABS6E9Q4_9FIRM</name>
<proteinExistence type="predicted"/>
<feature type="domain" description="Bypass of forespore C C-terminal" evidence="1">
    <location>
        <begin position="135"/>
        <end position="196"/>
    </location>
</feature>
<evidence type="ECO:0000313" key="3">
    <source>
        <dbReference type="Proteomes" id="UP000749471"/>
    </source>
</evidence>
<keyword evidence="3" id="KW-1185">Reference proteome</keyword>
<dbReference type="EMBL" id="JAHLPM010000017">
    <property type="protein sequence ID" value="MBU5439663.1"/>
    <property type="molecule type" value="Genomic_DNA"/>
</dbReference>
<evidence type="ECO:0000259" key="1">
    <source>
        <dbReference type="Pfam" id="PF08955"/>
    </source>
</evidence>
<sequence>MKKYNFTLVFVLSLALFLTSFVFGYQMMGKKINGKFDTAKTKEEDLDSNEYSDMEILKEDNRISPNTFIEERVHYKPCGHVLTKLNRANEEIVNMTEKEYREYIQMNYPNIKIISYTNKQIVLREDRNHLCPNHYIIGEKEGNIAIFKVDERGQRILDKVFPDYPISLLKEIDQEKLKEGIMVDSEEELSDILENFIS</sequence>
<evidence type="ECO:0000313" key="2">
    <source>
        <dbReference type="EMBL" id="MBU5439663.1"/>
    </source>
</evidence>
<reference evidence="2 3" key="1">
    <citation type="submission" date="2021-06" db="EMBL/GenBank/DDBJ databases">
        <authorList>
            <person name="Sun Q."/>
            <person name="Li D."/>
        </authorList>
    </citation>
    <scope>NUCLEOTIDE SEQUENCE [LARGE SCALE GENOMIC DNA]</scope>
    <source>
        <strain evidence="2 3">MSJ-40</strain>
    </source>
</reference>
<dbReference type="InterPro" id="IPR015050">
    <property type="entry name" value="BofC_C"/>
</dbReference>
<accession>A0ABS6E9Q4</accession>
<dbReference type="RefSeq" id="WP_216521427.1">
    <property type="nucleotide sequence ID" value="NZ_JAHLPM010000017.1"/>
</dbReference>